<dbReference type="InterPro" id="IPR025403">
    <property type="entry name" value="TgpA-like_C"/>
</dbReference>
<comment type="caution">
    <text evidence="3">The sequence shown here is derived from an EMBL/GenBank/DDBJ whole genome shotgun (WGS) entry which is preliminary data.</text>
</comment>
<keyword evidence="1" id="KW-1133">Transmembrane helix</keyword>
<evidence type="ECO:0000256" key="1">
    <source>
        <dbReference type="SAM" id="Phobius"/>
    </source>
</evidence>
<gene>
    <name evidence="3" type="ORF">ACFOEB_09105</name>
</gene>
<feature type="transmembrane region" description="Helical" evidence="1">
    <location>
        <begin position="164"/>
        <end position="182"/>
    </location>
</feature>
<sequence>MSQPDSQLSRQSLLWMLMAQLIVILPLIVEVPVWLTLLAFVSGVWRWQIALKGWPFPSKWVRFLLVVGVCAGLLFSFYGSFSLQAMLSLLVAGFVLKLIELKRPGDLHLLCYLAYFVTGTQLLFAASLPSSLYGLVSLLAVTGVLLVLNGSAAQVSFAKQCKRICVLALQALPIMLILFLVVPRLGSLWTVPLNSSAARTGVSDSMAPGDFSNLIRSGELAFRVTFDDDVPPARQLYWRALVFDSFDGRTWEQSGALDVKRGRRSPQWPQWRDSLALGSEPLAYQVLLEPTAKSWLYALAAFTEVPDNTRVSPGLTLYESRPVNQRKQYSVRSVLDYRLQADGLSERQRAVNTELPAGANPVTQRLAQQWRNDAESDEALLERLLGFYHEHFHYTLQPPRLGEHTVDEFLWQSQTGFCEHFAGSFVFFMRAAGIPARVVVGYQGGRINPDEGYLVVRQYDAHAWAEVWLAGRGWVRVDPTAAVAPERIEQGVEYSLSDTDNRLLGNAFSRRFALLDNLQLRWDALNYRWQLWVMGYDTDAQQAFLSKWLGRVSGWQLALLVIAVVFTVAMLILLPLLLRHSRRRLPPAELAYAQLCGKLARLGLARRVGEAPRQYAARVARERPELAAELETLTALFERASYGGSESALVRLKGAARRFHPRRRS</sequence>
<feature type="transmembrane region" description="Helical" evidence="1">
    <location>
        <begin position="107"/>
        <end position="126"/>
    </location>
</feature>
<organism evidence="3 4">
    <name type="scientific">Gilvimarinus japonicus</name>
    <dbReference type="NCBI Taxonomy" id="1796469"/>
    <lineage>
        <taxon>Bacteria</taxon>
        <taxon>Pseudomonadati</taxon>
        <taxon>Pseudomonadota</taxon>
        <taxon>Gammaproteobacteria</taxon>
        <taxon>Cellvibrionales</taxon>
        <taxon>Cellvibrionaceae</taxon>
        <taxon>Gilvimarinus</taxon>
    </lineage>
</organism>
<feature type="transmembrane region" description="Helical" evidence="1">
    <location>
        <begin position="12"/>
        <end position="45"/>
    </location>
</feature>
<feature type="transmembrane region" description="Helical" evidence="1">
    <location>
        <begin position="65"/>
        <end position="95"/>
    </location>
</feature>
<dbReference type="InterPro" id="IPR021878">
    <property type="entry name" value="TgpA_N"/>
</dbReference>
<dbReference type="PANTHER" id="PTHR42736:SF1">
    <property type="entry name" value="PROTEIN-GLUTAMINE GAMMA-GLUTAMYLTRANSFERASE"/>
    <property type="match status" value="1"/>
</dbReference>
<keyword evidence="4" id="KW-1185">Reference proteome</keyword>
<keyword evidence="1" id="KW-0812">Transmembrane</keyword>
<name>A0ABV7HNL2_9GAMM</name>
<dbReference type="RefSeq" id="WP_382416021.1">
    <property type="nucleotide sequence ID" value="NZ_AP031500.1"/>
</dbReference>
<dbReference type="Pfam" id="PF11992">
    <property type="entry name" value="TgpA_N"/>
    <property type="match status" value="1"/>
</dbReference>
<evidence type="ECO:0000259" key="2">
    <source>
        <dbReference type="SMART" id="SM00460"/>
    </source>
</evidence>
<protein>
    <submittedName>
        <fullName evidence="3">DUF3488 and DUF4129 domain-containing transglutaminase family protein</fullName>
    </submittedName>
</protein>
<dbReference type="EMBL" id="JBHRTL010000006">
    <property type="protein sequence ID" value="MFC3155357.1"/>
    <property type="molecule type" value="Genomic_DNA"/>
</dbReference>
<evidence type="ECO:0000313" key="4">
    <source>
        <dbReference type="Proteomes" id="UP001595548"/>
    </source>
</evidence>
<feature type="domain" description="Transglutaminase-like" evidence="2">
    <location>
        <begin position="410"/>
        <end position="481"/>
    </location>
</feature>
<feature type="transmembrane region" description="Helical" evidence="1">
    <location>
        <begin position="132"/>
        <end position="152"/>
    </location>
</feature>
<dbReference type="InterPro" id="IPR052901">
    <property type="entry name" value="Bact_TGase-like"/>
</dbReference>
<dbReference type="InterPro" id="IPR002931">
    <property type="entry name" value="Transglutaminase-like"/>
</dbReference>
<dbReference type="SUPFAM" id="SSF54001">
    <property type="entry name" value="Cysteine proteinases"/>
    <property type="match status" value="1"/>
</dbReference>
<dbReference type="Pfam" id="PF01841">
    <property type="entry name" value="Transglut_core"/>
    <property type="match status" value="1"/>
</dbReference>
<evidence type="ECO:0000313" key="3">
    <source>
        <dbReference type="EMBL" id="MFC3155357.1"/>
    </source>
</evidence>
<accession>A0ABV7HNL2</accession>
<proteinExistence type="predicted"/>
<keyword evidence="1" id="KW-0472">Membrane</keyword>
<feature type="transmembrane region" description="Helical" evidence="1">
    <location>
        <begin position="555"/>
        <end position="578"/>
    </location>
</feature>
<dbReference type="PANTHER" id="PTHR42736">
    <property type="entry name" value="PROTEIN-GLUTAMINE GAMMA-GLUTAMYLTRANSFERASE"/>
    <property type="match status" value="1"/>
</dbReference>
<dbReference type="Pfam" id="PF13559">
    <property type="entry name" value="DUF4129"/>
    <property type="match status" value="1"/>
</dbReference>
<dbReference type="Gene3D" id="3.10.620.30">
    <property type="match status" value="1"/>
</dbReference>
<dbReference type="SMART" id="SM00460">
    <property type="entry name" value="TGc"/>
    <property type="match status" value="1"/>
</dbReference>
<dbReference type="Proteomes" id="UP001595548">
    <property type="component" value="Unassembled WGS sequence"/>
</dbReference>
<dbReference type="InterPro" id="IPR038765">
    <property type="entry name" value="Papain-like_cys_pep_sf"/>
</dbReference>
<reference evidence="4" key="1">
    <citation type="journal article" date="2019" name="Int. J. Syst. Evol. Microbiol.">
        <title>The Global Catalogue of Microorganisms (GCM) 10K type strain sequencing project: providing services to taxonomists for standard genome sequencing and annotation.</title>
        <authorList>
            <consortium name="The Broad Institute Genomics Platform"/>
            <consortium name="The Broad Institute Genome Sequencing Center for Infectious Disease"/>
            <person name="Wu L."/>
            <person name="Ma J."/>
        </authorList>
    </citation>
    <scope>NUCLEOTIDE SEQUENCE [LARGE SCALE GENOMIC DNA]</scope>
    <source>
        <strain evidence="4">KCTC 52141</strain>
    </source>
</reference>